<keyword evidence="1" id="KW-1133">Transmembrane helix</keyword>
<evidence type="ECO:0000256" key="1">
    <source>
        <dbReference type="SAM" id="Phobius"/>
    </source>
</evidence>
<reference evidence="2 3" key="1">
    <citation type="submission" date="2020-09" db="EMBL/GenBank/DDBJ databases">
        <title>Sinomicrobium weinanense sp. nov., a halophilic bacteria isolated from saline-alkali soil.</title>
        <authorList>
            <person name="Wu P."/>
            <person name="Ren H."/>
            <person name="Mei Y."/>
            <person name="Liang Y."/>
            <person name="Chen Z."/>
        </authorList>
    </citation>
    <scope>NUCLEOTIDE SEQUENCE [LARGE SCALE GENOMIC DNA]</scope>
    <source>
        <strain evidence="2 3">FJxs</strain>
    </source>
</reference>
<sequence length="213" mass="25371">MDLDEFKESLSKKLDTPVFEASDREEMAAVIRSKRRSVLRYFRLFMRIEILIFVWEIIDSIMEISKTDDSWSKGFEGVNILISVVLIVIFLRIIKKIRSPFNRTLSVRENTEKVLLLMKRFYRYYLLLALLYSFSVVIYYIIGTLVRGSDFHAAGKRSLELLQIADPLKRYALFIGNELLFGIILFLLFWLLVWLFYGWRIRRLNKLLSDINY</sequence>
<keyword evidence="1" id="KW-0812">Transmembrane</keyword>
<gene>
    <name evidence="2" type="ORF">IBL28_11270</name>
</gene>
<organism evidence="2 3">
    <name type="scientific">Sinomicrobium weinanense</name>
    <dbReference type="NCBI Taxonomy" id="2842200"/>
    <lineage>
        <taxon>Bacteria</taxon>
        <taxon>Pseudomonadati</taxon>
        <taxon>Bacteroidota</taxon>
        <taxon>Flavobacteriia</taxon>
        <taxon>Flavobacteriales</taxon>
        <taxon>Flavobacteriaceae</taxon>
        <taxon>Sinomicrobium</taxon>
    </lineage>
</organism>
<dbReference type="EMBL" id="JACVDC010000030">
    <property type="protein sequence ID" value="MBC9796551.1"/>
    <property type="molecule type" value="Genomic_DNA"/>
</dbReference>
<dbReference type="Proteomes" id="UP000653730">
    <property type="component" value="Unassembled WGS sequence"/>
</dbReference>
<dbReference type="AlphaFoldDB" id="A0A926JSU1"/>
<evidence type="ECO:0000313" key="3">
    <source>
        <dbReference type="Proteomes" id="UP000653730"/>
    </source>
</evidence>
<feature type="transmembrane region" description="Helical" evidence="1">
    <location>
        <begin position="179"/>
        <end position="199"/>
    </location>
</feature>
<accession>A0A926JSU1</accession>
<dbReference type="RefSeq" id="WP_187965695.1">
    <property type="nucleotide sequence ID" value="NZ_JACVDC010000030.1"/>
</dbReference>
<name>A0A926JSU1_9FLAO</name>
<keyword evidence="1" id="KW-0472">Membrane</keyword>
<evidence type="ECO:0000313" key="2">
    <source>
        <dbReference type="EMBL" id="MBC9796551.1"/>
    </source>
</evidence>
<feature type="transmembrane region" description="Helical" evidence="1">
    <location>
        <begin position="124"/>
        <end position="142"/>
    </location>
</feature>
<comment type="caution">
    <text evidence="2">The sequence shown here is derived from an EMBL/GenBank/DDBJ whole genome shotgun (WGS) entry which is preliminary data.</text>
</comment>
<feature type="transmembrane region" description="Helical" evidence="1">
    <location>
        <begin position="41"/>
        <end position="58"/>
    </location>
</feature>
<protein>
    <submittedName>
        <fullName evidence="2">Uncharacterized protein</fullName>
    </submittedName>
</protein>
<proteinExistence type="predicted"/>
<feature type="transmembrane region" description="Helical" evidence="1">
    <location>
        <begin position="78"/>
        <end position="94"/>
    </location>
</feature>
<keyword evidence="3" id="KW-1185">Reference proteome</keyword>